<dbReference type="NCBIfam" id="TIGR00741">
    <property type="entry name" value="yfiA"/>
    <property type="match status" value="1"/>
</dbReference>
<dbReference type="Gene3D" id="3.30.160.100">
    <property type="entry name" value="Ribosome hibernation promotion factor-like"/>
    <property type="match status" value="1"/>
</dbReference>
<dbReference type="InterPro" id="IPR003489">
    <property type="entry name" value="RHF/RaiA"/>
</dbReference>
<dbReference type="SUPFAM" id="SSF69754">
    <property type="entry name" value="Ribosome binding protein Y (YfiA homologue)"/>
    <property type="match status" value="1"/>
</dbReference>
<dbReference type="STRING" id="398720.MED217_09205"/>
<name>A3XP15_LEEBM</name>
<dbReference type="AlphaFoldDB" id="A3XP15"/>
<organism evidence="1 2">
    <name type="scientific">Leeuwenhoekiella blandensis (strain CECT 7118 / CCUG 51940 / KCTC 22103 / MED217)</name>
    <name type="common">Flavobacterium sp. (strain MED217)</name>
    <dbReference type="NCBI Taxonomy" id="398720"/>
    <lineage>
        <taxon>Bacteria</taxon>
        <taxon>Pseudomonadati</taxon>
        <taxon>Bacteroidota</taxon>
        <taxon>Flavobacteriia</taxon>
        <taxon>Flavobacteriales</taxon>
        <taxon>Flavobacteriaceae</taxon>
        <taxon>Leeuwenhoekiella</taxon>
    </lineage>
</organism>
<sequence length="120" mass="13929">MEDFKALLNFKVILKIQLYMNYNFEYHDVAASAALEDFTKEQLDKLVNKYDFIVRADVFFKTENTSSDETGKIAGIRLSAPGPRLFADHSSKSFHESVKEATRELNIQLKKRKDKMKSHH</sequence>
<proteinExistence type="predicted"/>
<dbReference type="EMBL" id="AANC01000007">
    <property type="protein sequence ID" value="EAQ48714.1"/>
    <property type="molecule type" value="Genomic_DNA"/>
</dbReference>
<dbReference type="Proteomes" id="UP000001601">
    <property type="component" value="Unassembled WGS sequence"/>
</dbReference>
<dbReference type="InterPro" id="IPR036567">
    <property type="entry name" value="RHF-like"/>
</dbReference>
<protein>
    <recommendedName>
        <fullName evidence="3">Sigma-54 modulation protein</fullName>
    </recommendedName>
</protein>
<dbReference type="eggNOG" id="COG1544">
    <property type="taxonomic scope" value="Bacteria"/>
</dbReference>
<gene>
    <name evidence="1" type="ORF">MED217_09205</name>
</gene>
<comment type="caution">
    <text evidence="1">The sequence shown here is derived from an EMBL/GenBank/DDBJ whole genome shotgun (WGS) entry which is preliminary data.</text>
</comment>
<evidence type="ECO:0008006" key="3">
    <source>
        <dbReference type="Google" id="ProtNLM"/>
    </source>
</evidence>
<reference evidence="1 2" key="1">
    <citation type="journal article" date="2007" name="Nature">
        <title>Light stimulates growth of proteorhodopsin-containing marine Flavobacteria.</title>
        <authorList>
            <person name="Gomez-Consarnau L."/>
            <person name="Gonzalez J.M."/>
            <person name="Coll-Llado M."/>
            <person name="Gourdon P."/>
            <person name="Pascher T."/>
            <person name="Neutze R."/>
            <person name="Pedros-Alio C."/>
            <person name="Pinhassi J."/>
        </authorList>
    </citation>
    <scope>NUCLEOTIDE SEQUENCE [LARGE SCALE GENOMIC DNA]</scope>
    <source>
        <strain evidence="1 2">MED217</strain>
    </source>
</reference>
<evidence type="ECO:0000313" key="1">
    <source>
        <dbReference type="EMBL" id="EAQ48714.1"/>
    </source>
</evidence>
<evidence type="ECO:0000313" key="2">
    <source>
        <dbReference type="Proteomes" id="UP000001601"/>
    </source>
</evidence>
<accession>A3XP15</accession>
<dbReference type="HOGENOM" id="CLU_071472_5_0_10"/>
<dbReference type="Pfam" id="PF02482">
    <property type="entry name" value="Ribosomal_S30AE"/>
    <property type="match status" value="1"/>
</dbReference>
<keyword evidence="2" id="KW-1185">Reference proteome</keyword>